<dbReference type="Pfam" id="PF00593">
    <property type="entry name" value="TonB_dep_Rec_b-barrel"/>
    <property type="match status" value="1"/>
</dbReference>
<evidence type="ECO:0000256" key="4">
    <source>
        <dbReference type="ARBA" id="ARBA00022496"/>
    </source>
</evidence>
<dbReference type="PANTHER" id="PTHR32552">
    <property type="entry name" value="FERRICHROME IRON RECEPTOR-RELATED"/>
    <property type="match status" value="1"/>
</dbReference>
<accession>A0ABY9U2E8</accession>
<sequence>MKVTNTTRMNKSKLALAIGASMMLSGHVMAQGAASSDSGKLEVIQVTATKRTESIQDVPMSITAINGDKIEKAGIDDLSEMSGYIPNLTISEGAINTNIYMRGVGSGINRAFEQSVGMFVDGIYMGRGKQFRGGFLDLERAEVLRGPQGVLFGKNTIAGTINTTTAKAEAGGDFEGKVTVDIEPEYGTQGLTAVLATGLTDEFGVRLAVKTSETDGYMENTYTNRDEMSSEEDIMRLSAHWAPSANLDVHMKVEHSEFSTKGTTAQITGLAPLGGLANFVAGMVAPALDDQFNADKDDYKTSTDQVLNPEMREVETDNVAINIDYSLGDGTLTFVTGYSAYDSELLQDVDFMPVTFINTNDVEDFSQVSQEIRYATSGNNKFDYITGIYYQENELDFDFYSHVDTTQINPALMAAFAGVPAQAINPAFPEGLSLVDVGITPNGFTRTTNFKQETDSLSAFFQGTYNFTDDFRIIAGGRYTEETKDVVRRSMNATLDSSFYSSAQNITPPASAYPSPELNGFVTATLLGVAVTDPEGGGSRDENQFIPSVKFQYDVNDNFMVYGGAEQGFKSGGFNANADATDENNEFEEEKALGLEIGFKSDLLDGRARLNMAVFHTNFEDLQVTTWNGFAFEVGNAAESVSQGIEVDGSFLLTDNLTLSGSFSYLDSYYEDYANGPCSAEVQATGMEICDLTDETTPFAPELSSSLFLDYITEIGTNMELFLQLNVNYMDDVFLDTDLDPNVMQEAHTKVNARIALASIEETWELALIGKNLTDETTFSAGLDVPLVAGGYMGYTDAPRTVSVQGTYRF</sequence>
<feature type="domain" description="TonB-dependent receptor plug" evidence="15">
    <location>
        <begin position="55"/>
        <end position="160"/>
    </location>
</feature>
<feature type="domain" description="TonB-dependent receptor-like beta-barrel" evidence="14">
    <location>
        <begin position="290"/>
        <end position="773"/>
    </location>
</feature>
<evidence type="ECO:0000256" key="5">
    <source>
        <dbReference type="ARBA" id="ARBA00022692"/>
    </source>
</evidence>
<feature type="chain" id="PRO_5045662847" evidence="13">
    <location>
        <begin position="31"/>
        <end position="810"/>
    </location>
</feature>
<proteinExistence type="inferred from homology"/>
<evidence type="ECO:0000259" key="14">
    <source>
        <dbReference type="Pfam" id="PF00593"/>
    </source>
</evidence>
<evidence type="ECO:0000256" key="9">
    <source>
        <dbReference type="ARBA" id="ARBA00023136"/>
    </source>
</evidence>
<keyword evidence="6" id="KW-0408">Iron</keyword>
<keyword evidence="17" id="KW-1185">Reference proteome</keyword>
<dbReference type="SUPFAM" id="SSF56935">
    <property type="entry name" value="Porins"/>
    <property type="match status" value="1"/>
</dbReference>
<name>A0ABY9U2E8_9GAMM</name>
<dbReference type="EMBL" id="CP134145">
    <property type="protein sequence ID" value="WNC73880.1"/>
    <property type="molecule type" value="Genomic_DNA"/>
</dbReference>
<dbReference type="PROSITE" id="PS52016">
    <property type="entry name" value="TONB_DEPENDENT_REC_3"/>
    <property type="match status" value="1"/>
</dbReference>
<dbReference type="RefSeq" id="WP_348392990.1">
    <property type="nucleotide sequence ID" value="NZ_CP134145.1"/>
</dbReference>
<keyword evidence="16" id="KW-0675">Receptor</keyword>
<keyword evidence="3 11" id="KW-1134">Transmembrane beta strand</keyword>
<evidence type="ECO:0000256" key="8">
    <source>
        <dbReference type="ARBA" id="ARBA00023077"/>
    </source>
</evidence>
<dbReference type="PANTHER" id="PTHR32552:SF81">
    <property type="entry name" value="TONB-DEPENDENT OUTER MEMBRANE RECEPTOR"/>
    <property type="match status" value="1"/>
</dbReference>
<evidence type="ECO:0000256" key="10">
    <source>
        <dbReference type="ARBA" id="ARBA00023237"/>
    </source>
</evidence>
<evidence type="ECO:0000313" key="16">
    <source>
        <dbReference type="EMBL" id="WNC73880.1"/>
    </source>
</evidence>
<keyword evidence="2 11" id="KW-0813">Transport</keyword>
<dbReference type="InterPro" id="IPR039426">
    <property type="entry name" value="TonB-dep_rcpt-like"/>
</dbReference>
<gene>
    <name evidence="16" type="ORF">RGQ13_07775</name>
</gene>
<evidence type="ECO:0000256" key="12">
    <source>
        <dbReference type="RuleBase" id="RU003357"/>
    </source>
</evidence>
<dbReference type="InterPro" id="IPR000531">
    <property type="entry name" value="Beta-barrel_TonB"/>
</dbReference>
<organism evidence="16 17">
    <name type="scientific">Thalassotalea psychrophila</name>
    <dbReference type="NCBI Taxonomy" id="3065647"/>
    <lineage>
        <taxon>Bacteria</taxon>
        <taxon>Pseudomonadati</taxon>
        <taxon>Pseudomonadota</taxon>
        <taxon>Gammaproteobacteria</taxon>
        <taxon>Alteromonadales</taxon>
        <taxon>Colwelliaceae</taxon>
        <taxon>Thalassotalea</taxon>
    </lineage>
</organism>
<evidence type="ECO:0000256" key="11">
    <source>
        <dbReference type="PROSITE-ProRule" id="PRU01360"/>
    </source>
</evidence>
<evidence type="ECO:0000256" key="2">
    <source>
        <dbReference type="ARBA" id="ARBA00022448"/>
    </source>
</evidence>
<feature type="signal peptide" evidence="13">
    <location>
        <begin position="1"/>
        <end position="30"/>
    </location>
</feature>
<evidence type="ECO:0000256" key="3">
    <source>
        <dbReference type="ARBA" id="ARBA00022452"/>
    </source>
</evidence>
<evidence type="ECO:0000313" key="17">
    <source>
        <dbReference type="Proteomes" id="UP001258994"/>
    </source>
</evidence>
<comment type="subcellular location">
    <subcellularLocation>
        <location evidence="1 11">Cell outer membrane</location>
        <topology evidence="1 11">Multi-pass membrane protein</topology>
    </subcellularLocation>
</comment>
<protein>
    <submittedName>
        <fullName evidence="16">TonB-dependent receptor</fullName>
    </submittedName>
</protein>
<keyword evidence="8 12" id="KW-0798">TonB box</keyword>
<dbReference type="Proteomes" id="UP001258994">
    <property type="component" value="Chromosome"/>
</dbReference>
<dbReference type="InterPro" id="IPR012910">
    <property type="entry name" value="Plug_dom"/>
</dbReference>
<evidence type="ECO:0000256" key="13">
    <source>
        <dbReference type="SAM" id="SignalP"/>
    </source>
</evidence>
<keyword evidence="10 11" id="KW-0998">Cell outer membrane</keyword>
<evidence type="ECO:0000256" key="1">
    <source>
        <dbReference type="ARBA" id="ARBA00004571"/>
    </source>
</evidence>
<dbReference type="Gene3D" id="2.40.170.20">
    <property type="entry name" value="TonB-dependent receptor, beta-barrel domain"/>
    <property type="match status" value="1"/>
</dbReference>
<keyword evidence="13" id="KW-0732">Signal</keyword>
<reference evidence="17" key="1">
    <citation type="submission" date="2023-09" db="EMBL/GenBank/DDBJ databases">
        <authorList>
            <person name="Li S."/>
            <person name="Li X."/>
            <person name="Zhang C."/>
            <person name="Zhao Z."/>
        </authorList>
    </citation>
    <scope>NUCLEOTIDE SEQUENCE [LARGE SCALE GENOMIC DNA]</scope>
    <source>
        <strain evidence="17">SQ149</strain>
    </source>
</reference>
<keyword evidence="5 11" id="KW-0812">Transmembrane</keyword>
<evidence type="ECO:0000256" key="7">
    <source>
        <dbReference type="ARBA" id="ARBA00023065"/>
    </source>
</evidence>
<dbReference type="InterPro" id="IPR036942">
    <property type="entry name" value="Beta-barrel_TonB_sf"/>
</dbReference>
<keyword evidence="7" id="KW-0406">Ion transport</keyword>
<dbReference type="Pfam" id="PF07715">
    <property type="entry name" value="Plug"/>
    <property type="match status" value="1"/>
</dbReference>
<evidence type="ECO:0000256" key="6">
    <source>
        <dbReference type="ARBA" id="ARBA00023004"/>
    </source>
</evidence>
<comment type="similarity">
    <text evidence="11 12">Belongs to the TonB-dependent receptor family.</text>
</comment>
<keyword evidence="4" id="KW-0410">Iron transport</keyword>
<evidence type="ECO:0000259" key="15">
    <source>
        <dbReference type="Pfam" id="PF07715"/>
    </source>
</evidence>
<keyword evidence="9 11" id="KW-0472">Membrane</keyword>